<gene>
    <name evidence="5" type="ORF">DW682_07200</name>
</gene>
<sequence length="383" mass="41496">MSQRKIPVQQGRQPSTGASSRIYSRENVSRYSERARQRRKSRMIKRGILGAVLAVLLVGVVGVGAWFFRITGNLSGNGFIGANVLQILNDSDVAREPFYMLLLGTDGRPGEDVYRSDSIILARVDPVEKKAALISIPRDTRVVYKGETMKINATHSIDGPEGVIKAVNDLCFGGEQKVSHYAEVNFPGMEQLIDAVGGIDLEATEEVDDPAHLDVKVEKGWQHMDGRTALAYARCRYTYADGDYTRMRHQRQVLGALASKILNDLDPASIMGTVESLSNVVITTLSVQDIMAVANAMRGMDVGNDMYVANIPSYADGTTYVNGVSYVFVYEDKLAEMMAKVDAGENPDGPQTMGSETGNGSTLSDISGSAFASGDTEDESAAE</sequence>
<dbReference type="InterPro" id="IPR050922">
    <property type="entry name" value="LytR/CpsA/Psr_CW_biosynth"/>
</dbReference>
<dbReference type="AlphaFoldDB" id="A0A414ND95"/>
<dbReference type="EMBL" id="QSLJ01000003">
    <property type="protein sequence ID" value="RHF36955.1"/>
    <property type="molecule type" value="Genomic_DNA"/>
</dbReference>
<dbReference type="InParanoid" id="A0A414ND95"/>
<proteinExistence type="inferred from homology"/>
<evidence type="ECO:0000259" key="4">
    <source>
        <dbReference type="Pfam" id="PF03816"/>
    </source>
</evidence>
<evidence type="ECO:0000256" key="2">
    <source>
        <dbReference type="SAM" id="MobiDB-lite"/>
    </source>
</evidence>
<feature type="compositionally biased region" description="Polar residues" evidence="2">
    <location>
        <begin position="10"/>
        <end position="22"/>
    </location>
</feature>
<dbReference type="Proteomes" id="UP000283983">
    <property type="component" value="Unassembled WGS sequence"/>
</dbReference>
<reference evidence="5 6" key="1">
    <citation type="submission" date="2018-08" db="EMBL/GenBank/DDBJ databases">
        <title>A genome reference for cultivated species of the human gut microbiota.</title>
        <authorList>
            <person name="Zou Y."/>
            <person name="Xue W."/>
            <person name="Luo G."/>
        </authorList>
    </citation>
    <scope>NUCLEOTIDE SEQUENCE [LARGE SCALE GENOMIC DNA]</scope>
    <source>
        <strain evidence="5 6">AM25-33</strain>
    </source>
</reference>
<keyword evidence="3" id="KW-0472">Membrane</keyword>
<comment type="similarity">
    <text evidence="1">Belongs to the LytR/CpsA/Psr (LCP) family.</text>
</comment>
<protein>
    <submittedName>
        <fullName evidence="5">LytR family transcriptional regulator</fullName>
    </submittedName>
</protein>
<keyword evidence="3" id="KW-0812">Transmembrane</keyword>
<keyword evidence="6" id="KW-1185">Reference proteome</keyword>
<dbReference type="PANTHER" id="PTHR33392:SF6">
    <property type="entry name" value="POLYISOPRENYL-TEICHOIC ACID--PEPTIDOGLYCAN TEICHOIC ACID TRANSFERASE TAGU"/>
    <property type="match status" value="1"/>
</dbReference>
<dbReference type="PANTHER" id="PTHR33392">
    <property type="entry name" value="POLYISOPRENYL-TEICHOIC ACID--PEPTIDOGLYCAN TEICHOIC ACID TRANSFERASE TAGU"/>
    <property type="match status" value="1"/>
</dbReference>
<feature type="domain" description="Cell envelope-related transcriptional attenuator" evidence="4">
    <location>
        <begin position="115"/>
        <end position="262"/>
    </location>
</feature>
<evidence type="ECO:0000313" key="5">
    <source>
        <dbReference type="EMBL" id="RHF36955.1"/>
    </source>
</evidence>
<dbReference type="InterPro" id="IPR004474">
    <property type="entry name" value="LytR_CpsA_psr"/>
</dbReference>
<evidence type="ECO:0000256" key="1">
    <source>
        <dbReference type="ARBA" id="ARBA00006068"/>
    </source>
</evidence>
<accession>A0A414ND95</accession>
<feature type="region of interest" description="Disordered" evidence="2">
    <location>
        <begin position="1"/>
        <end position="35"/>
    </location>
</feature>
<feature type="region of interest" description="Disordered" evidence="2">
    <location>
        <begin position="342"/>
        <end position="383"/>
    </location>
</feature>
<comment type="caution">
    <text evidence="5">The sequence shown here is derived from an EMBL/GenBank/DDBJ whole genome shotgun (WGS) entry which is preliminary data.</text>
</comment>
<dbReference type="NCBIfam" id="TIGR00350">
    <property type="entry name" value="lytR_cpsA_psr"/>
    <property type="match status" value="1"/>
</dbReference>
<dbReference type="Gene3D" id="3.40.630.190">
    <property type="entry name" value="LCP protein"/>
    <property type="match status" value="1"/>
</dbReference>
<feature type="compositionally biased region" description="Polar residues" evidence="2">
    <location>
        <begin position="352"/>
        <end position="367"/>
    </location>
</feature>
<name>A0A414ND95_9ACTN</name>
<evidence type="ECO:0000313" key="6">
    <source>
        <dbReference type="Proteomes" id="UP000283983"/>
    </source>
</evidence>
<dbReference type="RefSeq" id="WP_118104616.1">
    <property type="nucleotide sequence ID" value="NZ_CABJEU010000003.1"/>
</dbReference>
<evidence type="ECO:0000256" key="3">
    <source>
        <dbReference type="SAM" id="Phobius"/>
    </source>
</evidence>
<dbReference type="FunCoup" id="A0A414ND95">
    <property type="interactions" value="1"/>
</dbReference>
<feature type="transmembrane region" description="Helical" evidence="3">
    <location>
        <begin position="48"/>
        <end position="68"/>
    </location>
</feature>
<feature type="compositionally biased region" description="Basic and acidic residues" evidence="2">
    <location>
        <begin position="23"/>
        <end position="35"/>
    </location>
</feature>
<dbReference type="Pfam" id="PF03816">
    <property type="entry name" value="LytR_cpsA_psr"/>
    <property type="match status" value="1"/>
</dbReference>
<keyword evidence="3" id="KW-1133">Transmembrane helix</keyword>
<organism evidence="5 6">
    <name type="scientific">Collinsella intestinalis</name>
    <dbReference type="NCBI Taxonomy" id="147207"/>
    <lineage>
        <taxon>Bacteria</taxon>
        <taxon>Bacillati</taxon>
        <taxon>Actinomycetota</taxon>
        <taxon>Coriobacteriia</taxon>
        <taxon>Coriobacteriales</taxon>
        <taxon>Coriobacteriaceae</taxon>
        <taxon>Collinsella</taxon>
    </lineage>
</organism>